<dbReference type="Gene3D" id="2.40.170.20">
    <property type="entry name" value="TonB-dependent receptor, beta-barrel domain"/>
    <property type="match status" value="3"/>
</dbReference>
<keyword evidence="6" id="KW-0408">Iron</keyword>
<dbReference type="Pfam" id="PF07660">
    <property type="entry name" value="STN"/>
    <property type="match status" value="1"/>
</dbReference>
<keyword evidence="9 11" id="KW-0472">Membrane</keyword>
<evidence type="ECO:0000256" key="6">
    <source>
        <dbReference type="ARBA" id="ARBA00023004"/>
    </source>
</evidence>
<keyword evidence="5 11" id="KW-0812">Transmembrane</keyword>
<keyword evidence="10 11" id="KW-0998">Cell outer membrane</keyword>
<protein>
    <submittedName>
        <fullName evidence="15">Secretin and TonB N terminus short domain-containing protein</fullName>
    </submittedName>
</protein>
<evidence type="ECO:0000256" key="8">
    <source>
        <dbReference type="ARBA" id="ARBA00023077"/>
    </source>
</evidence>
<name>A0A239FUY6_9SPHN</name>
<dbReference type="InterPro" id="IPR012910">
    <property type="entry name" value="Plug_dom"/>
</dbReference>
<keyword evidence="16" id="KW-1185">Reference proteome</keyword>
<evidence type="ECO:0000256" key="10">
    <source>
        <dbReference type="ARBA" id="ARBA00023237"/>
    </source>
</evidence>
<evidence type="ECO:0000256" key="4">
    <source>
        <dbReference type="ARBA" id="ARBA00022496"/>
    </source>
</evidence>
<keyword evidence="3 11" id="KW-1134">Transmembrane beta strand</keyword>
<evidence type="ECO:0000256" key="12">
    <source>
        <dbReference type="RuleBase" id="RU003357"/>
    </source>
</evidence>
<dbReference type="Pfam" id="PF00593">
    <property type="entry name" value="TonB_dep_Rec_b-barrel"/>
    <property type="match status" value="2"/>
</dbReference>
<keyword evidence="7" id="KW-0406">Ion transport</keyword>
<dbReference type="Pfam" id="PF07715">
    <property type="entry name" value="Plug"/>
    <property type="match status" value="1"/>
</dbReference>
<dbReference type="OrthoDB" id="9760333at2"/>
<gene>
    <name evidence="15" type="ORF">SAMN06295955_102227</name>
</gene>
<sequence>MRVRACGLRKFFLSGVAIGCLSLSAGVAQAKDSSINYQIPPQPLSRALRDFGLQSGMTILADTMVVNGKRSGGLSERADPETALRVLLKGTGLGYRREGNIFVVQPVGNANPPAAPADAAADSEIIVTAQKREEKIIDVPIAISAYSQHALDDRKVEGGAELVRVVPNVNFSKSNFSGYDFTIRGIGTKAISASSDPAVAVSFNNTPLIRNRLFEQEFFDLERVEVLRGPQGTLYGRNATGGVVNIITAMPKYEAEATLKAEVGSYGTQRLNGMVNVPLADNFAIRGAGAMTKREGFDYNSFTNRHVNDRDLWSTRLSAQWEPNDDLKANFVWQHFEENDRRSRTGKQLCTRDPGPDMVGSAAVDPYLRAKLSQGCLPGSLYDDAAFGAPNAASFAFVNVAANIGLGFVQLPDGSFASLGAIDPGRDAYADVVQSRNLREISTSYDPKFRANNDVFQLNLEAGVGDLRLISQTAYSSDHYYSSQDYNRFLSAPIFNDSTLVLGATVPGPTPGGIYTDPQLGPSDRMIAVDISQSRNSQWTQELRLQSDFAGPFNFSIGGNALNFKSQDDYYVFSNMFSLLAEYFYNREDIPGEVGASTRNCDAGNEFRECVYVDPNPIDAINGEGHNYFRSKNVVQTRSWALFGEAYWNVTDDVKITAGARFTNDKKTSVPVPSQLLLGAANFGTESGPSSGGRVSRGYPALPPIKQEWNAFTGRLVIDWRPQTSFSDDTLVYASYSRGYKGGGSNPPRVDIDPKVIQYQPLAETFEPEYVNAFEIGMKNSLAGGKLMLNATAFLNLYKDYQVSQIVDRISLNENFDATTWGLEFEAAWRPSRNFRIDTNLGYLRTRIGKGEQSIDVMNRTQGNEDWVVLRPQLGVPSNCIAPKDKVEAILTSPFAAGGFYGLGDFMLSALCAGSTRYGSFNPNVETNLRWDQFLGFTYDPLTDAPNGGRGFYADLGGNELPNAPRFTFNLGAQYTFFIDEWNLTFRGDYYRQGKSWARVYNTEYDRLRAWDNANLSVTLERPASQFAVQLYVKNLFDDTPITNSFTNSDDTGLSANIFTLDPRIVGFNVTKSF</sequence>
<evidence type="ECO:0000313" key="16">
    <source>
        <dbReference type="Proteomes" id="UP000198339"/>
    </source>
</evidence>
<evidence type="ECO:0000256" key="13">
    <source>
        <dbReference type="SAM" id="SignalP"/>
    </source>
</evidence>
<dbReference type="InterPro" id="IPR036942">
    <property type="entry name" value="Beta-barrel_TonB_sf"/>
</dbReference>
<dbReference type="InterPro" id="IPR011662">
    <property type="entry name" value="Secretin/TonB_short_N"/>
</dbReference>
<organism evidence="15 16">
    <name type="scientific">Sphingopyxis indica</name>
    <dbReference type="NCBI Taxonomy" id="436663"/>
    <lineage>
        <taxon>Bacteria</taxon>
        <taxon>Pseudomonadati</taxon>
        <taxon>Pseudomonadota</taxon>
        <taxon>Alphaproteobacteria</taxon>
        <taxon>Sphingomonadales</taxon>
        <taxon>Sphingomonadaceae</taxon>
        <taxon>Sphingopyxis</taxon>
    </lineage>
</organism>
<comment type="subcellular location">
    <subcellularLocation>
        <location evidence="1 11">Cell outer membrane</location>
        <topology evidence="1 11">Multi-pass membrane protein</topology>
    </subcellularLocation>
</comment>
<comment type="similarity">
    <text evidence="11 12">Belongs to the TonB-dependent receptor family.</text>
</comment>
<evidence type="ECO:0000313" key="15">
    <source>
        <dbReference type="EMBL" id="SNS59942.1"/>
    </source>
</evidence>
<evidence type="ECO:0000256" key="5">
    <source>
        <dbReference type="ARBA" id="ARBA00022692"/>
    </source>
</evidence>
<dbReference type="SUPFAM" id="SSF56935">
    <property type="entry name" value="Porins"/>
    <property type="match status" value="1"/>
</dbReference>
<evidence type="ECO:0000256" key="3">
    <source>
        <dbReference type="ARBA" id="ARBA00022452"/>
    </source>
</evidence>
<dbReference type="Gene3D" id="3.55.50.30">
    <property type="match status" value="1"/>
</dbReference>
<dbReference type="AlphaFoldDB" id="A0A239FUY6"/>
<dbReference type="GO" id="GO:0009279">
    <property type="term" value="C:cell outer membrane"/>
    <property type="evidence" value="ECO:0007669"/>
    <property type="project" value="UniProtKB-SubCell"/>
</dbReference>
<dbReference type="PANTHER" id="PTHR32552:SF81">
    <property type="entry name" value="TONB-DEPENDENT OUTER MEMBRANE RECEPTOR"/>
    <property type="match status" value="1"/>
</dbReference>
<dbReference type="Proteomes" id="UP000198339">
    <property type="component" value="Unassembled WGS sequence"/>
</dbReference>
<feature type="signal peptide" evidence="13">
    <location>
        <begin position="1"/>
        <end position="30"/>
    </location>
</feature>
<keyword evidence="13" id="KW-0732">Signal</keyword>
<evidence type="ECO:0000256" key="2">
    <source>
        <dbReference type="ARBA" id="ARBA00022448"/>
    </source>
</evidence>
<dbReference type="PANTHER" id="PTHR32552">
    <property type="entry name" value="FERRICHROME IRON RECEPTOR-RELATED"/>
    <property type="match status" value="1"/>
</dbReference>
<dbReference type="GO" id="GO:0006826">
    <property type="term" value="P:iron ion transport"/>
    <property type="evidence" value="ECO:0007669"/>
    <property type="project" value="UniProtKB-KW"/>
</dbReference>
<keyword evidence="8 12" id="KW-0798">TonB box</keyword>
<accession>A0A239FUY6</accession>
<evidence type="ECO:0000259" key="14">
    <source>
        <dbReference type="SMART" id="SM00965"/>
    </source>
</evidence>
<evidence type="ECO:0000256" key="11">
    <source>
        <dbReference type="PROSITE-ProRule" id="PRU01360"/>
    </source>
</evidence>
<dbReference type="InterPro" id="IPR039426">
    <property type="entry name" value="TonB-dep_rcpt-like"/>
</dbReference>
<dbReference type="InterPro" id="IPR000531">
    <property type="entry name" value="Beta-barrel_TonB"/>
</dbReference>
<feature type="domain" description="Secretin/TonB short N-terminal" evidence="14">
    <location>
        <begin position="57"/>
        <end position="107"/>
    </location>
</feature>
<evidence type="ECO:0000256" key="1">
    <source>
        <dbReference type="ARBA" id="ARBA00004571"/>
    </source>
</evidence>
<dbReference type="SMART" id="SM00965">
    <property type="entry name" value="STN"/>
    <property type="match status" value="1"/>
</dbReference>
<reference evidence="15 16" key="1">
    <citation type="submission" date="2017-06" db="EMBL/GenBank/DDBJ databases">
        <authorList>
            <person name="Kim H.J."/>
            <person name="Triplett B.A."/>
        </authorList>
    </citation>
    <scope>NUCLEOTIDE SEQUENCE [LARGE SCALE GENOMIC DNA]</scope>
    <source>
        <strain evidence="15 16">DS15</strain>
    </source>
</reference>
<evidence type="ECO:0000256" key="9">
    <source>
        <dbReference type="ARBA" id="ARBA00023136"/>
    </source>
</evidence>
<dbReference type="PROSITE" id="PS52016">
    <property type="entry name" value="TONB_DEPENDENT_REC_3"/>
    <property type="match status" value="1"/>
</dbReference>
<keyword evidence="2 11" id="KW-0813">Transport</keyword>
<feature type="chain" id="PRO_5013167511" evidence="13">
    <location>
        <begin position="31"/>
        <end position="1074"/>
    </location>
</feature>
<proteinExistence type="inferred from homology"/>
<keyword evidence="4" id="KW-0410">Iron transport</keyword>
<evidence type="ECO:0000256" key="7">
    <source>
        <dbReference type="ARBA" id="ARBA00023065"/>
    </source>
</evidence>
<dbReference type="EMBL" id="FZPA01000002">
    <property type="protein sequence ID" value="SNS59942.1"/>
    <property type="molecule type" value="Genomic_DNA"/>
</dbReference>